<dbReference type="RefSeq" id="WP_014501171.1">
    <property type="nucleotide sequence ID" value="NC_017262.1"/>
</dbReference>
<dbReference type="AlphaFoldDB" id="A0A0H3G3P1"/>
<dbReference type="InterPro" id="IPR015813">
    <property type="entry name" value="Pyrv/PenolPyrv_kinase-like_dom"/>
</dbReference>
<feature type="active site" evidence="10 11">
    <location>
        <position position="132"/>
    </location>
</feature>
<dbReference type="Proteomes" id="UP000001494">
    <property type="component" value="Chromosome"/>
</dbReference>
<comment type="similarity">
    <text evidence="3 10">Belongs to the PEPCase type 1 family.</text>
</comment>
<dbReference type="InterPro" id="IPR033129">
    <property type="entry name" value="PEPCASE_His_AS"/>
</dbReference>
<comment type="cofactor">
    <cofactor evidence="1 10">
        <name>Mg(2+)</name>
        <dbReference type="ChEBI" id="CHEBI:18420"/>
    </cofactor>
</comment>
<evidence type="ECO:0000256" key="3">
    <source>
        <dbReference type="ARBA" id="ARBA00008346"/>
    </source>
</evidence>
<dbReference type="GO" id="GO:0006107">
    <property type="term" value="P:oxaloacetate metabolic process"/>
    <property type="evidence" value="ECO:0007669"/>
    <property type="project" value="UniProtKB-UniRule"/>
</dbReference>
<evidence type="ECO:0000313" key="13">
    <source>
        <dbReference type="EMBL" id="AEH63439.1"/>
    </source>
</evidence>
<dbReference type="GO" id="GO:0000287">
    <property type="term" value="F:magnesium ion binding"/>
    <property type="evidence" value="ECO:0007669"/>
    <property type="project" value="UniProtKB-UniRule"/>
</dbReference>
<dbReference type="PROSITE" id="PS00781">
    <property type="entry name" value="PEPCASE_1"/>
    <property type="match status" value="1"/>
</dbReference>
<dbReference type="GO" id="GO:0006099">
    <property type="term" value="P:tricarboxylic acid cycle"/>
    <property type="evidence" value="ECO:0007669"/>
    <property type="project" value="InterPro"/>
</dbReference>
<dbReference type="SUPFAM" id="SSF51621">
    <property type="entry name" value="Phosphoenolpyruvate/pyruvate domain"/>
    <property type="match status" value="1"/>
</dbReference>
<dbReference type="GO" id="GO:0008964">
    <property type="term" value="F:phosphoenolpyruvate carboxylase activity"/>
    <property type="evidence" value="ECO:0007669"/>
    <property type="project" value="UniProtKB-UniRule"/>
</dbReference>
<keyword evidence="7 10" id="KW-0456">Lyase</keyword>
<evidence type="ECO:0000256" key="10">
    <source>
        <dbReference type="HAMAP-Rule" id="MF_00595"/>
    </source>
</evidence>
<evidence type="ECO:0000256" key="2">
    <source>
        <dbReference type="ARBA" id="ARBA00003670"/>
    </source>
</evidence>
<proteinExistence type="inferred from homology"/>
<dbReference type="InterPro" id="IPR021135">
    <property type="entry name" value="PEP_COase"/>
</dbReference>
<keyword evidence="6 10" id="KW-0460">Magnesium</keyword>
<dbReference type="GO" id="GO:0005829">
    <property type="term" value="C:cytosol"/>
    <property type="evidence" value="ECO:0007669"/>
    <property type="project" value="TreeGrafter"/>
</dbReference>
<dbReference type="HAMAP" id="MF_00595">
    <property type="entry name" value="PEPcase_type1"/>
    <property type="match status" value="1"/>
</dbReference>
<dbReference type="Gene3D" id="1.20.1440.90">
    <property type="entry name" value="Phosphoenolpyruvate/pyruvate domain"/>
    <property type="match status" value="1"/>
</dbReference>
<dbReference type="InterPro" id="IPR018129">
    <property type="entry name" value="PEP_COase_Lys_AS"/>
</dbReference>
<reference evidence="13 14" key="1">
    <citation type="journal article" date="2011" name="J. Bacteriol.">
        <title>Genome sequence of the ethanol-producing Zymomonas mobilis subsp. mobilis lectotype strain ATCC 10988.</title>
        <authorList>
            <person name="Pappas K.M."/>
            <person name="Kouvelis V.N."/>
            <person name="Saunders E."/>
            <person name="Brettin T.S."/>
            <person name="Bruce D."/>
            <person name="Detter C."/>
            <person name="Balakireva M."/>
            <person name="Han C.S."/>
            <person name="Savvakis G."/>
            <person name="Kyrpides N.C."/>
            <person name="Typas M.A."/>
        </authorList>
    </citation>
    <scope>NUCLEOTIDE SEQUENCE [LARGE SCALE GENOMIC DNA]</scope>
    <source>
        <strain evidence="14">ATCC 10988 / DSM 424 / CCUG 17860 / LMG 404 / NCIMB 8938 / NRRL B-806 / ZM1</strain>
    </source>
</reference>
<dbReference type="PROSITE" id="PS00393">
    <property type="entry name" value="PEPCASE_2"/>
    <property type="match status" value="1"/>
</dbReference>
<dbReference type="Pfam" id="PF00311">
    <property type="entry name" value="PEPcase"/>
    <property type="match status" value="1"/>
</dbReference>
<protein>
    <recommendedName>
        <fullName evidence="5 10">Phosphoenolpyruvate carboxylase</fullName>
        <shortName evidence="10">PEPC</shortName>
        <shortName evidence="10">PEPCase</shortName>
        <ecNumber evidence="4 10">4.1.1.31</ecNumber>
    </recommendedName>
</protein>
<evidence type="ECO:0000313" key="14">
    <source>
        <dbReference type="Proteomes" id="UP000001494"/>
    </source>
</evidence>
<dbReference type="EMBL" id="CP002850">
    <property type="protein sequence ID" value="AEH63439.1"/>
    <property type="molecule type" value="Genomic_DNA"/>
</dbReference>
<dbReference type="GO" id="GO:0015977">
    <property type="term" value="P:carbon fixation"/>
    <property type="evidence" value="ECO:0007669"/>
    <property type="project" value="UniProtKB-UniRule"/>
</dbReference>
<dbReference type="PANTHER" id="PTHR30523">
    <property type="entry name" value="PHOSPHOENOLPYRUVATE CARBOXYLASE"/>
    <property type="match status" value="1"/>
</dbReference>
<comment type="function">
    <text evidence="2 10">Forms oxaloacetate, a four-carbon dicarboxylic acid source for the tricarboxylic acid cycle.</text>
</comment>
<gene>
    <name evidence="10" type="primary">ppc</name>
    <name evidence="13" type="ordered locus">Zmob_1625</name>
</gene>
<dbReference type="KEGG" id="zmm:Zmob_1625"/>
<comment type="catalytic activity">
    <reaction evidence="9 10">
        <text>oxaloacetate + phosphate = phosphoenolpyruvate + hydrogencarbonate</text>
        <dbReference type="Rhea" id="RHEA:28370"/>
        <dbReference type="ChEBI" id="CHEBI:16452"/>
        <dbReference type="ChEBI" id="CHEBI:17544"/>
        <dbReference type="ChEBI" id="CHEBI:43474"/>
        <dbReference type="ChEBI" id="CHEBI:58702"/>
        <dbReference type="EC" id="4.1.1.31"/>
    </reaction>
</comment>
<evidence type="ECO:0000256" key="8">
    <source>
        <dbReference type="ARBA" id="ARBA00023300"/>
    </source>
</evidence>
<dbReference type="NCBIfam" id="NF000584">
    <property type="entry name" value="PRK00009.1"/>
    <property type="match status" value="1"/>
</dbReference>
<evidence type="ECO:0000256" key="4">
    <source>
        <dbReference type="ARBA" id="ARBA00012305"/>
    </source>
</evidence>
<evidence type="ECO:0000256" key="1">
    <source>
        <dbReference type="ARBA" id="ARBA00001946"/>
    </source>
</evidence>
<name>A0A0H3G3P1_ZYMMA</name>
<evidence type="ECO:0000256" key="9">
    <source>
        <dbReference type="ARBA" id="ARBA00048995"/>
    </source>
</evidence>
<organism evidence="13 14">
    <name type="scientific">Zymomonas mobilis subsp. mobilis (strain ATCC 10988 / DSM 424 / LMG 404 / NCIMB 8938 / NRRL B-806 / ZM1)</name>
    <dbReference type="NCBI Taxonomy" id="555217"/>
    <lineage>
        <taxon>Bacteria</taxon>
        <taxon>Pseudomonadati</taxon>
        <taxon>Pseudomonadota</taxon>
        <taxon>Alphaproteobacteria</taxon>
        <taxon>Sphingomonadales</taxon>
        <taxon>Zymomonadaceae</taxon>
        <taxon>Zymomonas</taxon>
    </lineage>
</organism>
<evidence type="ECO:0000256" key="5">
    <source>
        <dbReference type="ARBA" id="ARBA00022419"/>
    </source>
</evidence>
<sequence>MTKPRTINQNPDLRYFGNLLGQVIKEQGGESLFNQIEQIRSAAIRRHRGIVDSTELSSRLADLDLNDMFSFAHAFLLFSMLANLADDRQGDALDPDANMASALKDIKAKGVSQQAIIDMIDKACIVPVLTAHPTEVRRKSMLDHYNRIAGLMRLKDAGQTVTEDGLPIEDALIQQITILWQTRPLMLQKLTVADEIETALSFLRETFLPVLPQLYAEWEKLLGSSIPSFIRPGNWIGGDRDGNPNVNADTIMLSLKRSSETVLTDYLNRLDKLLSNLSVSTDMVSVSDDILRLADKSGDDAAIRADEPYRRALNGIYDRLAATYRQIAGRNPSRPALRSAEAYKRPQELLADLKTLAEGLGKLAEGSFKALIRSVETFGFHLATLDLRQNSQVHERVVNELLRTAVVEADYLSLSEEDRVKLLRRELSQPRTLFVPRADYSEETRSELDIIQAAARAHEIFGPESITTYLISNGESISDILEVYLLLKEAGLYQGGAKPKAAIEAAPLFETVADLENAPKVMEEWFKLPEAQAIAKAHGVQEVMVGYSDSNKDGGYLTSVWGLYKACLALVPIFEKAGVQIQFFHGRGGSVGRGGGSNFNAILSQPAGAVKGRIRYTEQGEVVAAKYGTHESAIAHLDEAVAATLITSLEAPTIVEPEFSRYRKALDQISDSAFQTYRQLVYGTKGFRKFFSEFTPLPEIALLKIGSRPPSRKKSDRIEDLRAIPWVFSWSQVRVMLPGWFGFGQALYDFEDTELLQEMASRWPFFRTTIRNMEQVMARSDMTIAKHYLALVEDQTNGEAIYDSIADGWNKGCEGLLKATQQNWLLERFPAVDNSVQMRRPYLEPLNYLQVELLKKWRGGDTNPHILESIQLTINAIATALRNSG</sequence>
<dbReference type="PANTHER" id="PTHR30523:SF6">
    <property type="entry name" value="PHOSPHOENOLPYRUVATE CARBOXYLASE"/>
    <property type="match status" value="1"/>
</dbReference>
<evidence type="ECO:0000256" key="7">
    <source>
        <dbReference type="ARBA" id="ARBA00023239"/>
    </source>
</evidence>
<comment type="subunit">
    <text evidence="10">Homotetramer.</text>
</comment>
<dbReference type="InterPro" id="IPR022805">
    <property type="entry name" value="PEP_COase_bac/pln-type"/>
</dbReference>
<evidence type="ECO:0000256" key="12">
    <source>
        <dbReference type="PROSITE-ProRule" id="PRU10112"/>
    </source>
</evidence>
<keyword evidence="13" id="KW-0670">Pyruvate</keyword>
<dbReference type="OrthoDB" id="9768133at2"/>
<dbReference type="PRINTS" id="PR00150">
    <property type="entry name" value="PEPCARBXLASE"/>
</dbReference>
<dbReference type="eggNOG" id="COG2352">
    <property type="taxonomic scope" value="Bacteria"/>
</dbReference>
<dbReference type="EC" id="4.1.1.31" evidence="4 10"/>
<dbReference type="HOGENOM" id="CLU_006557_2_0_5"/>
<feature type="active site" evidence="10 12">
    <location>
        <position position="552"/>
    </location>
</feature>
<accession>A0A0H3G3P1</accession>
<evidence type="ECO:0000256" key="6">
    <source>
        <dbReference type="ARBA" id="ARBA00022842"/>
    </source>
</evidence>
<keyword evidence="8 10" id="KW-0120">Carbon dioxide fixation</keyword>
<evidence type="ECO:0000256" key="11">
    <source>
        <dbReference type="PROSITE-ProRule" id="PRU10111"/>
    </source>
</evidence>